<evidence type="ECO:0000256" key="1">
    <source>
        <dbReference type="PROSITE-ProRule" id="PRU00285"/>
    </source>
</evidence>
<evidence type="ECO:0000313" key="6">
    <source>
        <dbReference type="Proteomes" id="UP001206983"/>
    </source>
</evidence>
<dbReference type="SUPFAM" id="SSF49764">
    <property type="entry name" value="HSP20-like chaperones"/>
    <property type="match status" value="1"/>
</dbReference>
<dbReference type="InterPro" id="IPR031107">
    <property type="entry name" value="Small_HSP"/>
</dbReference>
<organism evidence="5 6">
    <name type="scientific">Methanolobus chelungpuianus</name>
    <dbReference type="NCBI Taxonomy" id="502115"/>
    <lineage>
        <taxon>Archaea</taxon>
        <taxon>Methanobacteriati</taxon>
        <taxon>Methanobacteriota</taxon>
        <taxon>Stenosarchaea group</taxon>
        <taxon>Methanomicrobia</taxon>
        <taxon>Methanosarcinales</taxon>
        <taxon>Methanosarcinaceae</taxon>
        <taxon>Methanolobus</taxon>
    </lineage>
</organism>
<reference evidence="5 6" key="1">
    <citation type="journal article" date="2011" name="Appl. Environ. Microbiol.">
        <title>Methanogenic archaea isolated from Taiwan's Chelungpu fault.</title>
        <authorList>
            <person name="Wu S.Y."/>
            <person name="Lai M.C."/>
        </authorList>
    </citation>
    <scope>NUCLEOTIDE SEQUENCE [LARGE SCALE GENOMIC DNA]</scope>
    <source>
        <strain evidence="5 6">St545Mb</strain>
    </source>
</reference>
<evidence type="ECO:0000259" key="3">
    <source>
        <dbReference type="PROSITE" id="PS01031"/>
    </source>
</evidence>
<name>A0AAE3HAC8_9EURY</name>
<proteinExistence type="inferred from homology"/>
<dbReference type="EMBL" id="JTEO01000004">
    <property type="protein sequence ID" value="MCQ6962671.1"/>
    <property type="molecule type" value="Genomic_DNA"/>
</dbReference>
<feature type="domain" description="SHSP" evidence="3">
    <location>
        <begin position="42"/>
        <end position="153"/>
    </location>
</feature>
<comment type="caution">
    <text evidence="5">The sequence shown here is derived from an EMBL/GenBank/DDBJ whole genome shotgun (WGS) entry which is preliminary data.</text>
</comment>
<dbReference type="PROSITE" id="PS01031">
    <property type="entry name" value="SHSP"/>
    <property type="match status" value="1"/>
</dbReference>
<dbReference type="AlphaFoldDB" id="A0AAE3HAC8"/>
<gene>
    <name evidence="5" type="ORF">PV02_05995</name>
</gene>
<dbReference type="Pfam" id="PF00011">
    <property type="entry name" value="HSP20"/>
    <property type="match status" value="1"/>
</dbReference>
<dbReference type="Proteomes" id="UP001206983">
    <property type="component" value="Unassembled WGS sequence"/>
</dbReference>
<evidence type="ECO:0000313" key="5">
    <source>
        <dbReference type="EMBL" id="MCQ6962671.1"/>
    </source>
</evidence>
<accession>A0AAE3HAC8</accession>
<dbReference type="PANTHER" id="PTHR11527">
    <property type="entry name" value="HEAT-SHOCK PROTEIN 20 FAMILY MEMBER"/>
    <property type="match status" value="1"/>
</dbReference>
<feature type="domain" description="CS" evidence="4">
    <location>
        <begin position="47"/>
        <end position="153"/>
    </location>
</feature>
<dbReference type="InterPro" id="IPR008978">
    <property type="entry name" value="HSP20-like_chaperone"/>
</dbReference>
<dbReference type="InterPro" id="IPR007052">
    <property type="entry name" value="CS_dom"/>
</dbReference>
<evidence type="ECO:0000259" key="4">
    <source>
        <dbReference type="PROSITE" id="PS51203"/>
    </source>
</evidence>
<sequence>MRFGLTKWSPSAVDRMDPFEEMRSMQDRLNQLFGESETGGGWMDIDTFRPLADIKEKENNIIVTTDLPGIDKKDVNIDIKGNRLWISANTQRESEEEKEGYLMKERSFKRFARSFSLPASVTEQGSTAKMEDGVLTITLPKAEEEEKHRIMIE</sequence>
<keyword evidence="6" id="KW-1185">Reference proteome</keyword>
<dbReference type="Gene3D" id="2.60.40.790">
    <property type="match status" value="1"/>
</dbReference>
<protein>
    <submittedName>
        <fullName evidence="5">Heat-shock protein</fullName>
    </submittedName>
</protein>
<comment type="similarity">
    <text evidence="1 2">Belongs to the small heat shock protein (HSP20) family.</text>
</comment>
<evidence type="ECO:0000256" key="2">
    <source>
        <dbReference type="RuleBase" id="RU003616"/>
    </source>
</evidence>
<dbReference type="PROSITE" id="PS51203">
    <property type="entry name" value="CS"/>
    <property type="match status" value="1"/>
</dbReference>
<dbReference type="CDD" id="cd06464">
    <property type="entry name" value="ACD_sHsps-like"/>
    <property type="match status" value="1"/>
</dbReference>
<dbReference type="InterPro" id="IPR002068">
    <property type="entry name" value="A-crystallin/Hsp20_dom"/>
</dbReference>
<dbReference type="RefSeq" id="WP_256622482.1">
    <property type="nucleotide sequence ID" value="NZ_JTEO01000004.1"/>
</dbReference>